<evidence type="ECO:0000256" key="3">
    <source>
        <dbReference type="ARBA" id="ARBA00023315"/>
    </source>
</evidence>
<dbReference type="PANTHER" id="PTHR11877:SF99">
    <property type="entry name" value="1,3,6,8-TETRAHYDROXYNAPHTHALENE SYNTHASE"/>
    <property type="match status" value="1"/>
</dbReference>
<keyword evidence="2" id="KW-0808">Transferase</keyword>
<dbReference type="SUPFAM" id="SSF53901">
    <property type="entry name" value="Thiolase-like"/>
    <property type="match status" value="2"/>
</dbReference>
<sequence length="359" mass="37203">MTRILSVHGALPDHKYAQADLTAEFARMIAPAGRYDHALLERFHANAGVSTRHLALPKERYADLEDFGAANDAFIEAAAELGVRAVTDALAAAGLTPGDVDLIVSTTITGIAVPSLDARIAGRIGLRPDVKRVPIVGLGCVAGAAGIARVHDYLLGHPGDVAVLLSVELCSLTVQRGDASIPNLVASGLFGDGAAAVVAAGSARANGLDPSAGRVRPTVLASRSRLYPDTERTMGWDVGATGLRIVLSADVPDLVRTQVGDDVDGFLSGLGLSRADVGWWVCHPGGPKVLEAMQDALGVGRDALSLTWDSLGRIGNLSSASVLHVLADTLELRPPEPGSYGIVLAMGPGFCLELVLLRA</sequence>
<dbReference type="CDD" id="cd00831">
    <property type="entry name" value="CHS_like"/>
    <property type="match status" value="1"/>
</dbReference>
<evidence type="ECO:0000313" key="7">
    <source>
        <dbReference type="EMBL" id="TDC52973.1"/>
    </source>
</evidence>
<evidence type="ECO:0000256" key="1">
    <source>
        <dbReference type="ARBA" id="ARBA00005531"/>
    </source>
</evidence>
<keyword evidence="3" id="KW-0012">Acyltransferase</keyword>
<dbReference type="Pfam" id="PF00195">
    <property type="entry name" value="Chal_sti_synt_N"/>
    <property type="match status" value="1"/>
</dbReference>
<dbReference type="OrthoDB" id="9786288at2"/>
<dbReference type="Pfam" id="PF02797">
    <property type="entry name" value="Chal_sti_synt_C"/>
    <property type="match status" value="1"/>
</dbReference>
<comment type="caution">
    <text evidence="7">The sequence shown here is derived from an EMBL/GenBank/DDBJ whole genome shotgun (WGS) entry which is preliminary data.</text>
</comment>
<keyword evidence="8" id="KW-1185">Reference proteome</keyword>
<dbReference type="GO" id="GO:0030639">
    <property type="term" value="P:polyketide biosynthetic process"/>
    <property type="evidence" value="ECO:0007669"/>
    <property type="project" value="TreeGrafter"/>
</dbReference>
<dbReference type="InterPro" id="IPR001099">
    <property type="entry name" value="Chalcone/stilbene_synt_N"/>
</dbReference>
<evidence type="ECO:0000256" key="4">
    <source>
        <dbReference type="PIRSR" id="PIRSR000451-1"/>
    </source>
</evidence>
<dbReference type="InterPro" id="IPR012328">
    <property type="entry name" value="Chalcone/stilbene_synt_C"/>
</dbReference>
<reference evidence="7 8" key="1">
    <citation type="submission" date="2019-02" db="EMBL/GenBank/DDBJ databases">
        <title>Draft genome sequences of novel Actinobacteria.</title>
        <authorList>
            <person name="Sahin N."/>
            <person name="Ay H."/>
            <person name="Saygin H."/>
        </authorList>
    </citation>
    <scope>NUCLEOTIDE SEQUENCE [LARGE SCALE GENOMIC DNA]</scope>
    <source>
        <strain evidence="7 8">KC603</strain>
    </source>
</reference>
<dbReference type="InterPro" id="IPR011141">
    <property type="entry name" value="Polyketide_synthase_type-III"/>
</dbReference>
<proteinExistence type="inferred from homology"/>
<name>A0A4R4RWI6_9ACTN</name>
<dbReference type="AlphaFoldDB" id="A0A4R4RWI6"/>
<dbReference type="EMBL" id="SMKL01000012">
    <property type="protein sequence ID" value="TDC52973.1"/>
    <property type="molecule type" value="Genomic_DNA"/>
</dbReference>
<feature type="domain" description="Chalcone/stilbene synthase C-terminal" evidence="6">
    <location>
        <begin position="223"/>
        <end position="358"/>
    </location>
</feature>
<dbReference type="InterPro" id="IPR016039">
    <property type="entry name" value="Thiolase-like"/>
</dbReference>
<dbReference type="GO" id="GO:0016747">
    <property type="term" value="F:acyltransferase activity, transferring groups other than amino-acyl groups"/>
    <property type="evidence" value="ECO:0007669"/>
    <property type="project" value="InterPro"/>
</dbReference>
<evidence type="ECO:0000256" key="2">
    <source>
        <dbReference type="ARBA" id="ARBA00022679"/>
    </source>
</evidence>
<accession>A0A4R4RWI6</accession>
<dbReference type="Proteomes" id="UP000295621">
    <property type="component" value="Unassembled WGS sequence"/>
</dbReference>
<feature type="active site" description="Acyl-thioester intermediate" evidence="4">
    <location>
        <position position="140"/>
    </location>
</feature>
<gene>
    <name evidence="7" type="ORF">E1212_07465</name>
</gene>
<evidence type="ECO:0000313" key="8">
    <source>
        <dbReference type="Proteomes" id="UP000295621"/>
    </source>
</evidence>
<organism evidence="7 8">
    <name type="scientific">Jiangella ureilytica</name>
    <dbReference type="NCBI Taxonomy" id="2530374"/>
    <lineage>
        <taxon>Bacteria</taxon>
        <taxon>Bacillati</taxon>
        <taxon>Actinomycetota</taxon>
        <taxon>Actinomycetes</taxon>
        <taxon>Jiangellales</taxon>
        <taxon>Jiangellaceae</taxon>
        <taxon>Jiangella</taxon>
    </lineage>
</organism>
<protein>
    <submittedName>
        <fullName evidence="7">Type III polyketide synthase</fullName>
    </submittedName>
</protein>
<dbReference type="PANTHER" id="PTHR11877">
    <property type="entry name" value="HYDROXYMETHYLGLUTARYL-COA SYNTHASE"/>
    <property type="match status" value="1"/>
</dbReference>
<evidence type="ECO:0000259" key="6">
    <source>
        <dbReference type="Pfam" id="PF02797"/>
    </source>
</evidence>
<evidence type="ECO:0000259" key="5">
    <source>
        <dbReference type="Pfam" id="PF00195"/>
    </source>
</evidence>
<feature type="domain" description="Chalcone/stilbene synthase N-terminal" evidence="5">
    <location>
        <begin position="4"/>
        <end position="199"/>
    </location>
</feature>
<dbReference type="Gene3D" id="3.40.47.10">
    <property type="match status" value="2"/>
</dbReference>
<dbReference type="RefSeq" id="WP_131980895.1">
    <property type="nucleotide sequence ID" value="NZ_SMKL01000012.1"/>
</dbReference>
<dbReference type="PIRSF" id="PIRSF000451">
    <property type="entry name" value="PKS_III"/>
    <property type="match status" value="1"/>
</dbReference>
<comment type="similarity">
    <text evidence="1">Belongs to the thiolase-like superfamily. Chalcone/stilbene synthases family.</text>
</comment>